<name>A0A0G1W2S5_9BACT</name>
<reference evidence="1 2" key="1">
    <citation type="journal article" date="2015" name="Nature">
        <title>rRNA introns, odd ribosomes, and small enigmatic genomes across a large radiation of phyla.</title>
        <authorList>
            <person name="Brown C.T."/>
            <person name="Hug L.A."/>
            <person name="Thomas B.C."/>
            <person name="Sharon I."/>
            <person name="Castelle C.J."/>
            <person name="Singh A."/>
            <person name="Wilkins M.J."/>
            <person name="Williams K.H."/>
            <person name="Banfield J.F."/>
        </authorList>
    </citation>
    <scope>NUCLEOTIDE SEQUENCE [LARGE SCALE GENOMIC DNA]</scope>
</reference>
<dbReference type="EMBL" id="LCQD01000005">
    <property type="protein sequence ID" value="KKW13066.1"/>
    <property type="molecule type" value="Genomic_DNA"/>
</dbReference>
<proteinExistence type="predicted"/>
<sequence length="86" mass="9943">MTTKLEKYTIERFRPFSNTDKHWHPIGPVGQQISLRLALKIVEAVLALNVNISLRIIKNSDGTVVDISLLELRYKKWQLKTRLTAL</sequence>
<organism evidence="1 2">
    <name type="scientific">Candidatus Gottesmanbacteria bacterium GW2011_GWB1_49_7</name>
    <dbReference type="NCBI Taxonomy" id="1618448"/>
    <lineage>
        <taxon>Bacteria</taxon>
        <taxon>Candidatus Gottesmaniibacteriota</taxon>
    </lineage>
</organism>
<accession>A0A0G1W2S5</accession>
<protein>
    <submittedName>
        <fullName evidence="1">Uncharacterized protein</fullName>
    </submittedName>
</protein>
<dbReference type="Proteomes" id="UP000034588">
    <property type="component" value="Unassembled WGS sequence"/>
</dbReference>
<evidence type="ECO:0000313" key="2">
    <source>
        <dbReference type="Proteomes" id="UP000034588"/>
    </source>
</evidence>
<dbReference type="AlphaFoldDB" id="A0A0G1W2S5"/>
<gene>
    <name evidence="1" type="ORF">UY48_C0005G0022</name>
</gene>
<comment type="caution">
    <text evidence="1">The sequence shown here is derived from an EMBL/GenBank/DDBJ whole genome shotgun (WGS) entry which is preliminary data.</text>
</comment>
<evidence type="ECO:0000313" key="1">
    <source>
        <dbReference type="EMBL" id="KKW13066.1"/>
    </source>
</evidence>